<dbReference type="OrthoDB" id="3769541at2759"/>
<feature type="compositionally biased region" description="Basic residues" evidence="1">
    <location>
        <begin position="29"/>
        <end position="46"/>
    </location>
</feature>
<dbReference type="eggNOG" id="ENOG502RS2D">
    <property type="taxonomic scope" value="Eukaryota"/>
</dbReference>
<dbReference type="Proteomes" id="UP000016935">
    <property type="component" value="Unassembled WGS sequence"/>
</dbReference>
<reference evidence="2 3" key="1">
    <citation type="journal article" date="2012" name="PLoS Pathog.">
        <title>Diverse lifestyles and strategies of plant pathogenesis encoded in the genomes of eighteen Dothideomycetes fungi.</title>
        <authorList>
            <person name="Ohm R.A."/>
            <person name="Feau N."/>
            <person name="Henrissat B."/>
            <person name="Schoch C.L."/>
            <person name="Horwitz B.A."/>
            <person name="Barry K.W."/>
            <person name="Condon B.J."/>
            <person name="Copeland A.C."/>
            <person name="Dhillon B."/>
            <person name="Glaser F."/>
            <person name="Hesse C.N."/>
            <person name="Kosti I."/>
            <person name="LaButti K."/>
            <person name="Lindquist E.A."/>
            <person name="Lucas S."/>
            <person name="Salamov A.A."/>
            <person name="Bradshaw R.E."/>
            <person name="Ciuffetti L."/>
            <person name="Hamelin R.C."/>
            <person name="Kema G.H.J."/>
            <person name="Lawrence C."/>
            <person name="Scott J.A."/>
            <person name="Spatafora J.W."/>
            <person name="Turgeon B.G."/>
            <person name="de Wit P.J.G.M."/>
            <person name="Zhong S."/>
            <person name="Goodwin S.B."/>
            <person name="Grigoriev I.V."/>
        </authorList>
    </citation>
    <scope>NUCLEOTIDE SEQUENCE [LARGE SCALE GENOMIC DNA]</scope>
    <source>
        <strain evidence="3">28A</strain>
    </source>
</reference>
<dbReference type="AlphaFoldDB" id="R0IR08"/>
<keyword evidence="3" id="KW-1185">Reference proteome</keyword>
<evidence type="ECO:0000313" key="2">
    <source>
        <dbReference type="EMBL" id="EOA87330.1"/>
    </source>
</evidence>
<reference evidence="2 3" key="2">
    <citation type="journal article" date="2013" name="PLoS Genet.">
        <title>Comparative genome structure, secondary metabolite, and effector coding capacity across Cochliobolus pathogens.</title>
        <authorList>
            <person name="Condon B.J."/>
            <person name="Leng Y."/>
            <person name="Wu D."/>
            <person name="Bushley K.E."/>
            <person name="Ohm R.A."/>
            <person name="Otillar R."/>
            <person name="Martin J."/>
            <person name="Schackwitz W."/>
            <person name="Grimwood J."/>
            <person name="MohdZainudin N."/>
            <person name="Xue C."/>
            <person name="Wang R."/>
            <person name="Manning V.A."/>
            <person name="Dhillon B."/>
            <person name="Tu Z.J."/>
            <person name="Steffenson B.J."/>
            <person name="Salamov A."/>
            <person name="Sun H."/>
            <person name="Lowry S."/>
            <person name="LaButti K."/>
            <person name="Han J."/>
            <person name="Copeland A."/>
            <person name="Lindquist E."/>
            <person name="Barry K."/>
            <person name="Schmutz J."/>
            <person name="Baker S.E."/>
            <person name="Ciuffetti L.M."/>
            <person name="Grigoriev I.V."/>
            <person name="Zhong S."/>
            <person name="Turgeon B.G."/>
        </authorList>
    </citation>
    <scope>NUCLEOTIDE SEQUENCE [LARGE SCALE GENOMIC DNA]</scope>
    <source>
        <strain evidence="3">28A</strain>
    </source>
</reference>
<evidence type="ECO:0000313" key="3">
    <source>
        <dbReference type="Proteomes" id="UP000016935"/>
    </source>
</evidence>
<gene>
    <name evidence="2" type="ORF">SETTUDRAFT_163290</name>
</gene>
<dbReference type="RefSeq" id="XP_008025767.1">
    <property type="nucleotide sequence ID" value="XM_008027576.1"/>
</dbReference>
<sequence length="387" mass="43426">MPRPCQKRRASAAANRKSKSTKPEGPPPIRHKARQKAIHNARRGRGGGRGGRGGQRGGRGGQQQNSGDRFSQNQRRRAEEGELDFRPLSGANNFEVLHQSRSDYDMENREDGELSTDMSDDSDSDMDSDSEGDSDELDDEDISINIEEQCFPAKISKTKTPRPTIMFTVPAAVAVYDKMYLSRFPLTTLAFRTHYGLFQEDVTPDSGAYISLGSSAASRRSSVSSATSDGSVVVEQVTATVSETYNPARDYVFDWGVHSGKRFTEVEDKYLRTIGGQLYRYTDKHPGLREAFEYHRPGQARLSAPPPQSKHTQAHRPQQAKAKHSSQRPSRSEKYRFHKGVHEGKRLCDVPENYIRTLEGNPQVRDHWPGLREALKDFNAKTGRRSV</sequence>
<protein>
    <submittedName>
        <fullName evidence="2">Uncharacterized protein</fullName>
    </submittedName>
</protein>
<feature type="compositionally biased region" description="Basic and acidic residues" evidence="1">
    <location>
        <begin position="76"/>
        <end position="85"/>
    </location>
</feature>
<feature type="compositionally biased region" description="Gly residues" evidence="1">
    <location>
        <begin position="47"/>
        <end position="61"/>
    </location>
</feature>
<feature type="compositionally biased region" description="Basic and acidic residues" evidence="1">
    <location>
        <begin position="330"/>
        <end position="340"/>
    </location>
</feature>
<proteinExistence type="predicted"/>
<feature type="region of interest" description="Disordered" evidence="1">
    <location>
        <begin position="1"/>
        <end position="140"/>
    </location>
</feature>
<feature type="region of interest" description="Disordered" evidence="1">
    <location>
        <begin position="299"/>
        <end position="340"/>
    </location>
</feature>
<feature type="compositionally biased region" description="Acidic residues" evidence="1">
    <location>
        <begin position="113"/>
        <end position="140"/>
    </location>
</feature>
<feature type="non-terminal residue" evidence="2">
    <location>
        <position position="387"/>
    </location>
</feature>
<organism evidence="2 3">
    <name type="scientific">Exserohilum turcicum (strain 28A)</name>
    <name type="common">Northern leaf blight fungus</name>
    <name type="synonym">Setosphaeria turcica</name>
    <dbReference type="NCBI Taxonomy" id="671987"/>
    <lineage>
        <taxon>Eukaryota</taxon>
        <taxon>Fungi</taxon>
        <taxon>Dikarya</taxon>
        <taxon>Ascomycota</taxon>
        <taxon>Pezizomycotina</taxon>
        <taxon>Dothideomycetes</taxon>
        <taxon>Pleosporomycetidae</taxon>
        <taxon>Pleosporales</taxon>
        <taxon>Pleosporineae</taxon>
        <taxon>Pleosporaceae</taxon>
        <taxon>Exserohilum</taxon>
    </lineage>
</organism>
<evidence type="ECO:0000256" key="1">
    <source>
        <dbReference type="SAM" id="MobiDB-lite"/>
    </source>
</evidence>
<dbReference type="HOGENOM" id="CLU_733777_0_0_1"/>
<dbReference type="GeneID" id="19398726"/>
<dbReference type="EMBL" id="KB908592">
    <property type="protein sequence ID" value="EOA87330.1"/>
    <property type="molecule type" value="Genomic_DNA"/>
</dbReference>
<feature type="compositionally biased region" description="Basic residues" evidence="1">
    <location>
        <begin position="1"/>
        <end position="20"/>
    </location>
</feature>
<feature type="compositionally biased region" description="Basic and acidic residues" evidence="1">
    <location>
        <begin position="98"/>
        <end position="112"/>
    </location>
</feature>
<accession>R0IR08</accession>
<name>R0IR08_EXST2</name>